<evidence type="ECO:0000313" key="3">
    <source>
        <dbReference type="Proteomes" id="UP000299102"/>
    </source>
</evidence>
<keyword evidence="3" id="KW-1185">Reference proteome</keyword>
<protein>
    <submittedName>
        <fullName evidence="2">Uncharacterized protein</fullName>
    </submittedName>
</protein>
<organism evidence="2 3">
    <name type="scientific">Eumeta variegata</name>
    <name type="common">Bagworm moth</name>
    <name type="synonym">Eumeta japonica</name>
    <dbReference type="NCBI Taxonomy" id="151549"/>
    <lineage>
        <taxon>Eukaryota</taxon>
        <taxon>Metazoa</taxon>
        <taxon>Ecdysozoa</taxon>
        <taxon>Arthropoda</taxon>
        <taxon>Hexapoda</taxon>
        <taxon>Insecta</taxon>
        <taxon>Pterygota</taxon>
        <taxon>Neoptera</taxon>
        <taxon>Endopterygota</taxon>
        <taxon>Lepidoptera</taxon>
        <taxon>Glossata</taxon>
        <taxon>Ditrysia</taxon>
        <taxon>Tineoidea</taxon>
        <taxon>Psychidae</taxon>
        <taxon>Oiketicinae</taxon>
        <taxon>Eumeta</taxon>
    </lineage>
</organism>
<accession>A0A4C1SC77</accession>
<feature type="region of interest" description="Disordered" evidence="1">
    <location>
        <begin position="1"/>
        <end position="21"/>
    </location>
</feature>
<proteinExistence type="predicted"/>
<dbReference type="AlphaFoldDB" id="A0A4C1SC77"/>
<dbReference type="OrthoDB" id="7415321at2759"/>
<name>A0A4C1SC77_EUMVA</name>
<gene>
    <name evidence="2" type="ORF">EVAR_204_1</name>
</gene>
<evidence type="ECO:0000256" key="1">
    <source>
        <dbReference type="SAM" id="MobiDB-lite"/>
    </source>
</evidence>
<comment type="caution">
    <text evidence="2">The sequence shown here is derived from an EMBL/GenBank/DDBJ whole genome shotgun (WGS) entry which is preliminary data.</text>
</comment>
<sequence>MKTEYNCNPARAGGTARRARSRVNGPAAIFTASRIRKGACEQPENKWSHHHPWTFTNLEESQVCSWLSRANGIPEGDRLIRRSSPGETALSRTRTCVAAASRQSLQRRRSRCPSTCTMFRLTLLIIALTYIPEPSPATTLADKLDQLYEKLEKLTVPPPSQSTIELTERFAGHYAKLEESNNLGPLEDLPEDGLTDDEEAILSGIEAWGGVSARQMIRLMKEIQEIRHEKTGDVLDKNYIQSGKFGEGLDDEASEDEDSHAVVYTSMDWFDPCSTKLSQNTGVK</sequence>
<dbReference type="EMBL" id="BGZK01000001">
    <property type="protein sequence ID" value="GBO98689.1"/>
    <property type="molecule type" value="Genomic_DNA"/>
</dbReference>
<dbReference type="Proteomes" id="UP000299102">
    <property type="component" value="Unassembled WGS sequence"/>
</dbReference>
<evidence type="ECO:0000313" key="2">
    <source>
        <dbReference type="EMBL" id="GBO98689.1"/>
    </source>
</evidence>
<reference evidence="2 3" key="1">
    <citation type="journal article" date="2019" name="Commun. Biol.">
        <title>The bagworm genome reveals a unique fibroin gene that provides high tensile strength.</title>
        <authorList>
            <person name="Kono N."/>
            <person name="Nakamura H."/>
            <person name="Ohtoshi R."/>
            <person name="Tomita M."/>
            <person name="Numata K."/>
            <person name="Arakawa K."/>
        </authorList>
    </citation>
    <scope>NUCLEOTIDE SEQUENCE [LARGE SCALE GENOMIC DNA]</scope>
</reference>